<dbReference type="STRING" id="1007099.SAMN05216287_1182"/>
<gene>
    <name evidence="5" type="primary">ureE</name>
    <name evidence="7" type="ORF">SAMN05216287_1182</name>
</gene>
<evidence type="ECO:0000313" key="7">
    <source>
        <dbReference type="EMBL" id="SDW65424.1"/>
    </source>
</evidence>
<dbReference type="InterPro" id="IPR004029">
    <property type="entry name" value="UreE_N"/>
</dbReference>
<dbReference type="InterPro" id="IPR012406">
    <property type="entry name" value="UreE"/>
</dbReference>
<feature type="domain" description="UreE urease accessory N-terminal" evidence="6">
    <location>
        <begin position="1"/>
        <end position="65"/>
    </location>
</feature>
<dbReference type="Gene3D" id="3.30.70.790">
    <property type="entry name" value="UreE, C-terminal domain"/>
    <property type="match status" value="1"/>
</dbReference>
<evidence type="ECO:0000313" key="8">
    <source>
        <dbReference type="Proteomes" id="UP000243778"/>
    </source>
</evidence>
<evidence type="ECO:0000259" key="6">
    <source>
        <dbReference type="SMART" id="SM00988"/>
    </source>
</evidence>
<dbReference type="GO" id="GO:0051082">
    <property type="term" value="F:unfolded protein binding"/>
    <property type="evidence" value="ECO:0007669"/>
    <property type="project" value="UniProtKB-UniRule"/>
</dbReference>
<dbReference type="RefSeq" id="WP_090225469.1">
    <property type="nucleotide sequence ID" value="NZ_CAURGU010000023.1"/>
</dbReference>
<sequence>MLVIHRRIEPRTEWDAELEMTFEARSKSRLRCFSSTGEDVGLFLERGQPPLADGECLQAEDGRIVRVRARAEPLMHVTCANAFELTRAAYHLGNRHVALQLGDGWLRLPDDYVLRDMLEQLGAHVEAIEAPYQPEHGAYGGGHHHSHAGEAEFSYAPRLHQFGSKP</sequence>
<dbReference type="InterPro" id="IPR007864">
    <property type="entry name" value="UreE_C_dom"/>
</dbReference>
<dbReference type="PIRSF" id="PIRSF036402">
    <property type="entry name" value="Ureas_acces_UreE"/>
    <property type="match status" value="1"/>
</dbReference>
<keyword evidence="4 5" id="KW-0143">Chaperone</keyword>
<comment type="subcellular location">
    <subcellularLocation>
        <location evidence="1 5">Cytoplasm</location>
    </subcellularLocation>
</comment>
<evidence type="ECO:0000256" key="1">
    <source>
        <dbReference type="ARBA" id="ARBA00004496"/>
    </source>
</evidence>
<dbReference type="SUPFAM" id="SSF69737">
    <property type="entry name" value="Urease metallochaperone UreE, C-terminal domain"/>
    <property type="match status" value="1"/>
</dbReference>
<dbReference type="GO" id="GO:0005737">
    <property type="term" value="C:cytoplasm"/>
    <property type="evidence" value="ECO:0007669"/>
    <property type="project" value="UniProtKB-SubCell"/>
</dbReference>
<dbReference type="Pfam" id="PF05194">
    <property type="entry name" value="UreE_C"/>
    <property type="match status" value="1"/>
</dbReference>
<dbReference type="InterPro" id="IPR036118">
    <property type="entry name" value="UreE_N_sf"/>
</dbReference>
<evidence type="ECO:0000256" key="3">
    <source>
        <dbReference type="ARBA" id="ARBA00022596"/>
    </source>
</evidence>
<dbReference type="Proteomes" id="UP000243778">
    <property type="component" value="Unassembled WGS sequence"/>
</dbReference>
<accession>A0A1H2VBX6</accession>
<dbReference type="HAMAP" id="MF_00822">
    <property type="entry name" value="UreE"/>
    <property type="match status" value="1"/>
</dbReference>
<proteinExistence type="inferred from homology"/>
<keyword evidence="3 5" id="KW-0533">Nickel</keyword>
<dbReference type="Gene3D" id="2.60.260.20">
    <property type="entry name" value="Urease metallochaperone UreE, N-terminal domain"/>
    <property type="match status" value="1"/>
</dbReference>
<dbReference type="GO" id="GO:0019627">
    <property type="term" value="P:urea metabolic process"/>
    <property type="evidence" value="ECO:0007669"/>
    <property type="project" value="InterPro"/>
</dbReference>
<evidence type="ECO:0000256" key="4">
    <source>
        <dbReference type="ARBA" id="ARBA00023186"/>
    </source>
</evidence>
<dbReference type="GO" id="GO:0006457">
    <property type="term" value="P:protein folding"/>
    <property type="evidence" value="ECO:0007669"/>
    <property type="project" value="InterPro"/>
</dbReference>
<dbReference type="NCBIfam" id="NF009753">
    <property type="entry name" value="PRK13261.1-5"/>
    <property type="match status" value="1"/>
</dbReference>
<dbReference type="CDD" id="cd00571">
    <property type="entry name" value="UreE"/>
    <property type="match status" value="1"/>
</dbReference>
<comment type="similarity">
    <text evidence="5">Belongs to the UreE family.</text>
</comment>
<dbReference type="GO" id="GO:0065003">
    <property type="term" value="P:protein-containing complex assembly"/>
    <property type="evidence" value="ECO:0007669"/>
    <property type="project" value="InterPro"/>
</dbReference>
<dbReference type="AlphaFoldDB" id="A0A1H2VBX6"/>
<dbReference type="SMART" id="SM00988">
    <property type="entry name" value="UreE_N"/>
    <property type="match status" value="1"/>
</dbReference>
<evidence type="ECO:0000256" key="2">
    <source>
        <dbReference type="ARBA" id="ARBA00022490"/>
    </source>
</evidence>
<dbReference type="Pfam" id="PF02814">
    <property type="entry name" value="UreE_N"/>
    <property type="match status" value="1"/>
</dbReference>
<dbReference type="OrthoDB" id="5421304at2"/>
<dbReference type="GO" id="GO:0016151">
    <property type="term" value="F:nickel cation binding"/>
    <property type="evidence" value="ECO:0007669"/>
    <property type="project" value="UniProtKB-UniRule"/>
</dbReference>
<dbReference type="EMBL" id="FNNU01000002">
    <property type="protein sequence ID" value="SDW65424.1"/>
    <property type="molecule type" value="Genomic_DNA"/>
</dbReference>
<name>A0A1H2VBX6_9PSED</name>
<reference evidence="8" key="1">
    <citation type="submission" date="2016-10" db="EMBL/GenBank/DDBJ databases">
        <authorList>
            <person name="Varghese N."/>
            <person name="Submissions S."/>
        </authorList>
    </citation>
    <scope>NUCLEOTIDE SEQUENCE [LARGE SCALE GENOMIC DNA]</scope>
    <source>
        <strain evidence="8">NRRL B-59562</strain>
    </source>
</reference>
<comment type="function">
    <text evidence="5">Involved in urease metallocenter assembly. Binds nickel. Probably functions as a nickel donor during metallocenter assembly.</text>
</comment>
<keyword evidence="2 5" id="KW-0963">Cytoplasm</keyword>
<organism evidence="7 8">
    <name type="scientific">Pseudomonas kuykendallii</name>
    <dbReference type="NCBI Taxonomy" id="1007099"/>
    <lineage>
        <taxon>Bacteria</taxon>
        <taxon>Pseudomonadati</taxon>
        <taxon>Pseudomonadota</taxon>
        <taxon>Gammaproteobacteria</taxon>
        <taxon>Pseudomonadales</taxon>
        <taxon>Pseudomonadaceae</taxon>
        <taxon>Pseudomonas</taxon>
    </lineage>
</organism>
<evidence type="ECO:0000256" key="5">
    <source>
        <dbReference type="HAMAP-Rule" id="MF_00822"/>
    </source>
</evidence>
<dbReference type="NCBIfam" id="NF009751">
    <property type="entry name" value="PRK13261.1-1"/>
    <property type="match status" value="1"/>
</dbReference>
<dbReference type="SUPFAM" id="SSF69287">
    <property type="entry name" value="Urease metallochaperone UreE, N-terminal domain"/>
    <property type="match status" value="1"/>
</dbReference>
<keyword evidence="8" id="KW-1185">Reference proteome</keyword>
<protein>
    <recommendedName>
        <fullName evidence="5">Urease accessory protein UreE</fullName>
    </recommendedName>
</protein>